<keyword evidence="6" id="KW-0631">Potassium channel</keyword>
<evidence type="ECO:0000256" key="14">
    <source>
        <dbReference type="SAM" id="Phobius"/>
    </source>
</evidence>
<reference evidence="15 16" key="1">
    <citation type="submission" date="2019-01" db="EMBL/GenBank/DDBJ databases">
        <title>Genome sequencing of strain DFW100M-13.</title>
        <authorList>
            <person name="Heo J."/>
            <person name="Kim S.-J."/>
            <person name="Kim J.-S."/>
            <person name="Hong S.-B."/>
            <person name="Kwon S.-W."/>
        </authorList>
    </citation>
    <scope>NUCLEOTIDE SEQUENCE [LARGE SCALE GENOMIC DNA]</scope>
    <source>
        <strain evidence="15 16">DFW100M-13</strain>
    </source>
</reference>
<dbReference type="OrthoDB" id="7626281at2"/>
<feature type="region of interest" description="Disordered" evidence="13">
    <location>
        <begin position="1"/>
        <end position="22"/>
    </location>
</feature>
<dbReference type="GO" id="GO:0015252">
    <property type="term" value="F:proton channel activity"/>
    <property type="evidence" value="ECO:0007669"/>
    <property type="project" value="InterPro"/>
</dbReference>
<dbReference type="Pfam" id="PF06736">
    <property type="entry name" value="TMEM175"/>
    <property type="match status" value="1"/>
</dbReference>
<evidence type="ECO:0000256" key="1">
    <source>
        <dbReference type="ARBA" id="ARBA00004141"/>
    </source>
</evidence>
<keyword evidence="11" id="KW-0407">Ion channel</keyword>
<protein>
    <submittedName>
        <fullName evidence="15">DUF1211 domain-containing protein</fullName>
    </submittedName>
</protein>
<feature type="transmembrane region" description="Helical" evidence="14">
    <location>
        <begin position="26"/>
        <end position="45"/>
    </location>
</feature>
<keyword evidence="3" id="KW-0813">Transport</keyword>
<keyword evidence="16" id="KW-1185">Reference proteome</keyword>
<evidence type="ECO:0000256" key="5">
    <source>
        <dbReference type="ARBA" id="ARBA00022692"/>
    </source>
</evidence>
<dbReference type="GO" id="GO:0016020">
    <property type="term" value="C:membrane"/>
    <property type="evidence" value="ECO:0007669"/>
    <property type="project" value="UniProtKB-SubCell"/>
</dbReference>
<gene>
    <name evidence="15" type="ORF">ET475_03555</name>
</gene>
<keyword evidence="4" id="KW-0633">Potassium transport</keyword>
<dbReference type="Proteomes" id="UP000293995">
    <property type="component" value="Chromosome"/>
</dbReference>
<evidence type="ECO:0000256" key="13">
    <source>
        <dbReference type="SAM" id="MobiDB-lite"/>
    </source>
</evidence>
<evidence type="ECO:0000256" key="3">
    <source>
        <dbReference type="ARBA" id="ARBA00022448"/>
    </source>
</evidence>
<keyword evidence="5 14" id="KW-0812">Transmembrane</keyword>
<name>A0A4P6EDL0_9MICO</name>
<evidence type="ECO:0000256" key="9">
    <source>
        <dbReference type="ARBA" id="ARBA00023065"/>
    </source>
</evidence>
<comment type="similarity">
    <text evidence="2">Belongs to the TMEM175 family.</text>
</comment>
<evidence type="ECO:0000256" key="12">
    <source>
        <dbReference type="ARBA" id="ARBA00034430"/>
    </source>
</evidence>
<sequence>MDVETDTATARSPRRPRRHDKTRMEAFSDGVFAFAITLLVLDIVIPSGEGDRDLLGACLDQWRRSTSPTS</sequence>
<organism evidence="15 16">
    <name type="scientific">Microbacterium protaetiae</name>
    <dbReference type="NCBI Taxonomy" id="2509458"/>
    <lineage>
        <taxon>Bacteria</taxon>
        <taxon>Bacillati</taxon>
        <taxon>Actinomycetota</taxon>
        <taxon>Actinomycetes</taxon>
        <taxon>Micrococcales</taxon>
        <taxon>Microbacteriaceae</taxon>
        <taxon>Microbacterium</taxon>
    </lineage>
</organism>
<evidence type="ECO:0000256" key="6">
    <source>
        <dbReference type="ARBA" id="ARBA00022826"/>
    </source>
</evidence>
<evidence type="ECO:0000256" key="7">
    <source>
        <dbReference type="ARBA" id="ARBA00022958"/>
    </source>
</evidence>
<accession>A0A4P6EDL0</accession>
<evidence type="ECO:0000313" key="16">
    <source>
        <dbReference type="Proteomes" id="UP000293995"/>
    </source>
</evidence>
<evidence type="ECO:0000313" key="15">
    <source>
        <dbReference type="EMBL" id="QAY59159.1"/>
    </source>
</evidence>
<evidence type="ECO:0000256" key="2">
    <source>
        <dbReference type="ARBA" id="ARBA00006920"/>
    </source>
</evidence>
<dbReference type="EMBL" id="CP035494">
    <property type="protein sequence ID" value="QAY59159.1"/>
    <property type="molecule type" value="Genomic_DNA"/>
</dbReference>
<evidence type="ECO:0000256" key="11">
    <source>
        <dbReference type="ARBA" id="ARBA00023303"/>
    </source>
</evidence>
<dbReference type="GO" id="GO:0005267">
    <property type="term" value="F:potassium channel activity"/>
    <property type="evidence" value="ECO:0007669"/>
    <property type="project" value="UniProtKB-KW"/>
</dbReference>
<keyword evidence="8 14" id="KW-1133">Transmembrane helix</keyword>
<comment type="subcellular location">
    <subcellularLocation>
        <location evidence="1">Membrane</location>
        <topology evidence="1">Multi-pass membrane protein</topology>
    </subcellularLocation>
</comment>
<keyword evidence="10 14" id="KW-0472">Membrane</keyword>
<proteinExistence type="inferred from homology"/>
<dbReference type="AlphaFoldDB" id="A0A4P6EDL0"/>
<dbReference type="RefSeq" id="WP_129386087.1">
    <property type="nucleotide sequence ID" value="NZ_CP035494.1"/>
</dbReference>
<keyword evidence="9" id="KW-0406">Ion transport</keyword>
<dbReference type="KEGG" id="mprt:ET475_03555"/>
<feature type="compositionally biased region" description="Low complexity" evidence="13">
    <location>
        <begin position="1"/>
        <end position="11"/>
    </location>
</feature>
<evidence type="ECO:0000256" key="10">
    <source>
        <dbReference type="ARBA" id="ARBA00023136"/>
    </source>
</evidence>
<keyword evidence="7" id="KW-0630">Potassium</keyword>
<feature type="compositionally biased region" description="Basic residues" evidence="13">
    <location>
        <begin position="12"/>
        <end position="21"/>
    </location>
</feature>
<dbReference type="InterPro" id="IPR010617">
    <property type="entry name" value="TMEM175-like"/>
</dbReference>
<evidence type="ECO:0000256" key="4">
    <source>
        <dbReference type="ARBA" id="ARBA00022538"/>
    </source>
</evidence>
<evidence type="ECO:0000256" key="8">
    <source>
        <dbReference type="ARBA" id="ARBA00022989"/>
    </source>
</evidence>
<comment type="catalytic activity">
    <reaction evidence="12">
        <text>K(+)(in) = K(+)(out)</text>
        <dbReference type="Rhea" id="RHEA:29463"/>
        <dbReference type="ChEBI" id="CHEBI:29103"/>
    </reaction>
</comment>